<name>A0ABW6XZ54_9ACTN</name>
<dbReference type="EMBL" id="JBIBDZ010000011">
    <property type="protein sequence ID" value="MFF5922786.1"/>
    <property type="molecule type" value="Genomic_DNA"/>
</dbReference>
<dbReference type="InterPro" id="IPR003018">
    <property type="entry name" value="GAF"/>
</dbReference>
<dbReference type="PANTHER" id="PTHR43156:SF2">
    <property type="entry name" value="STAGE II SPORULATION PROTEIN E"/>
    <property type="match status" value="1"/>
</dbReference>
<feature type="domain" description="PAS" evidence="2">
    <location>
        <begin position="24"/>
        <end position="63"/>
    </location>
</feature>
<dbReference type="Gene3D" id="3.30.450.20">
    <property type="entry name" value="PAS domain"/>
    <property type="match status" value="1"/>
</dbReference>
<reference evidence="3 4" key="1">
    <citation type="submission" date="2024-10" db="EMBL/GenBank/DDBJ databases">
        <title>The Natural Products Discovery Center: Release of the First 8490 Sequenced Strains for Exploring Actinobacteria Biosynthetic Diversity.</title>
        <authorList>
            <person name="Kalkreuter E."/>
            <person name="Kautsar S.A."/>
            <person name="Yang D."/>
            <person name="Bader C.D."/>
            <person name="Teijaro C.N."/>
            <person name="Fluegel L."/>
            <person name="Davis C.M."/>
            <person name="Simpson J.R."/>
            <person name="Lauterbach L."/>
            <person name="Steele A.D."/>
            <person name="Gui C."/>
            <person name="Meng S."/>
            <person name="Li G."/>
            <person name="Viehrig K."/>
            <person name="Ye F."/>
            <person name="Su P."/>
            <person name="Kiefer A.F."/>
            <person name="Nichols A."/>
            <person name="Cepeda A.J."/>
            <person name="Yan W."/>
            <person name="Fan B."/>
            <person name="Jiang Y."/>
            <person name="Adhikari A."/>
            <person name="Zheng C.-J."/>
            <person name="Schuster L."/>
            <person name="Cowan T.M."/>
            <person name="Smanski M.J."/>
            <person name="Chevrette M.G."/>
            <person name="De Carvalho L.P.S."/>
            <person name="Shen B."/>
        </authorList>
    </citation>
    <scope>NUCLEOTIDE SEQUENCE [LARGE SCALE GENOMIC DNA]</scope>
    <source>
        <strain evidence="3 4">NPDC012605</strain>
    </source>
</reference>
<dbReference type="CDD" id="cd00130">
    <property type="entry name" value="PAS"/>
    <property type="match status" value="1"/>
</dbReference>
<dbReference type="Gene3D" id="3.60.40.10">
    <property type="entry name" value="PPM-type phosphatase domain"/>
    <property type="match status" value="1"/>
</dbReference>
<dbReference type="InterPro" id="IPR000014">
    <property type="entry name" value="PAS"/>
</dbReference>
<dbReference type="InterPro" id="IPR036457">
    <property type="entry name" value="PPM-type-like_dom_sf"/>
</dbReference>
<dbReference type="SMART" id="SM00065">
    <property type="entry name" value="GAF"/>
    <property type="match status" value="1"/>
</dbReference>
<dbReference type="Gene3D" id="3.30.450.40">
    <property type="match status" value="1"/>
</dbReference>
<accession>A0ABW6XZ54</accession>
<proteinExistence type="predicted"/>
<evidence type="ECO:0000256" key="1">
    <source>
        <dbReference type="ARBA" id="ARBA00022801"/>
    </source>
</evidence>
<evidence type="ECO:0000313" key="4">
    <source>
        <dbReference type="Proteomes" id="UP001602370"/>
    </source>
</evidence>
<evidence type="ECO:0000259" key="2">
    <source>
        <dbReference type="PROSITE" id="PS50112"/>
    </source>
</evidence>
<keyword evidence="1" id="KW-0378">Hydrolase</keyword>
<dbReference type="InterPro" id="IPR035965">
    <property type="entry name" value="PAS-like_dom_sf"/>
</dbReference>
<dbReference type="SMART" id="SM00331">
    <property type="entry name" value="PP2C_SIG"/>
    <property type="match status" value="1"/>
</dbReference>
<evidence type="ECO:0000313" key="3">
    <source>
        <dbReference type="EMBL" id="MFF5922786.1"/>
    </source>
</evidence>
<sequence>MRRQDPARAIPTVTAPAVGELGGYVVDETGRIVSVNDCALKLLRLTLEAALGRDHHELLHRDSGGHTGPRALCPVMDAVLSRAACSGESLCFLRGDGLLLPVHWTAIPYPAGNDSGTLVLFHPCPVEVSAEAEGTLPELDRLALLAETTTSLTSTLNEQETVDRLAHLVLPRLADWMIVDLIADGGDIRRTHVVEHQAGRLLRRPELEGPIPAVTAQSPLPLSRALRGSGASLAGPQVYQGEPDSGIAVVQHELFAATGMHSAAIAPIRGPREVLGALTLGRGHNPVPFATRDLSLLEDITRRAGLAISNSRLYQRQRRISETMQRHLLPRLPDVPGVELHASYLPAPDASQVGGDWYDAFPLPDDTTGLVIGDVAGHDLEAAARMAQLRNMLRALAWSEPHPPNAVGQLDQVMARATDLATATLVLGRLAFSPQAGWTWEWTNAGHLPPLLLTHDGRAEYLHTPNSVLLGTGISVARGRDCVHLPPGSTLLLYTDGLIESREHGIDHGLARLRRYAAAAAHHTLGVLCERLIEEVRPSDNDDDVALLSVRVPAVQAPDRPERHPTAR</sequence>
<dbReference type="InterPro" id="IPR029016">
    <property type="entry name" value="GAF-like_dom_sf"/>
</dbReference>
<keyword evidence="4" id="KW-1185">Reference proteome</keyword>
<dbReference type="SUPFAM" id="SSF55785">
    <property type="entry name" value="PYP-like sensor domain (PAS domain)"/>
    <property type="match status" value="1"/>
</dbReference>
<dbReference type="PROSITE" id="PS50112">
    <property type="entry name" value="PAS"/>
    <property type="match status" value="1"/>
</dbReference>
<comment type="caution">
    <text evidence="3">The sequence shown here is derived from an EMBL/GenBank/DDBJ whole genome shotgun (WGS) entry which is preliminary data.</text>
</comment>
<dbReference type="PANTHER" id="PTHR43156">
    <property type="entry name" value="STAGE II SPORULATION PROTEIN E-RELATED"/>
    <property type="match status" value="1"/>
</dbReference>
<dbReference type="InterPro" id="IPR052016">
    <property type="entry name" value="Bact_Sigma-Reg"/>
</dbReference>
<dbReference type="Pfam" id="PF01590">
    <property type="entry name" value="GAF"/>
    <property type="match status" value="1"/>
</dbReference>
<dbReference type="SUPFAM" id="SSF81606">
    <property type="entry name" value="PP2C-like"/>
    <property type="match status" value="1"/>
</dbReference>
<dbReference type="SUPFAM" id="SSF55781">
    <property type="entry name" value="GAF domain-like"/>
    <property type="match status" value="1"/>
</dbReference>
<dbReference type="InterPro" id="IPR001932">
    <property type="entry name" value="PPM-type_phosphatase-like_dom"/>
</dbReference>
<dbReference type="RefSeq" id="WP_051820774.1">
    <property type="nucleotide sequence ID" value="NZ_JBIBDZ010000011.1"/>
</dbReference>
<organism evidence="3 4">
    <name type="scientific">Streptomyces flavochromogenes</name>
    <dbReference type="NCBI Taxonomy" id="68199"/>
    <lineage>
        <taxon>Bacteria</taxon>
        <taxon>Bacillati</taxon>
        <taxon>Actinomycetota</taxon>
        <taxon>Actinomycetes</taxon>
        <taxon>Kitasatosporales</taxon>
        <taxon>Streptomycetaceae</taxon>
        <taxon>Streptomyces</taxon>
    </lineage>
</organism>
<dbReference type="Proteomes" id="UP001602370">
    <property type="component" value="Unassembled WGS sequence"/>
</dbReference>
<protein>
    <submittedName>
        <fullName evidence="3">SpoIIE family protein phosphatase</fullName>
    </submittedName>
</protein>
<dbReference type="Pfam" id="PF07228">
    <property type="entry name" value="SpoIIE"/>
    <property type="match status" value="1"/>
</dbReference>
<gene>
    <name evidence="3" type="ORF">ACFY8C_31380</name>
</gene>